<feature type="transmembrane region" description="Helical" evidence="5">
    <location>
        <begin position="386"/>
        <end position="402"/>
    </location>
</feature>
<dbReference type="EMBL" id="CP080647">
    <property type="protein sequence ID" value="QYX80318.1"/>
    <property type="molecule type" value="Genomic_DNA"/>
</dbReference>
<keyword evidence="2 5" id="KW-0812">Transmembrane</keyword>
<evidence type="ECO:0000256" key="4">
    <source>
        <dbReference type="ARBA" id="ARBA00023136"/>
    </source>
</evidence>
<keyword evidence="4 5" id="KW-0472">Membrane</keyword>
<dbReference type="Proteomes" id="UP000827138">
    <property type="component" value="Chromosome"/>
</dbReference>
<feature type="transmembrane region" description="Helical" evidence="5">
    <location>
        <begin position="111"/>
        <end position="129"/>
    </location>
</feature>
<feature type="transmembrane region" description="Helical" evidence="5">
    <location>
        <begin position="218"/>
        <end position="236"/>
    </location>
</feature>
<dbReference type="PANTHER" id="PTHR37422:SF13">
    <property type="entry name" value="LIPOPOLYSACCHARIDE BIOSYNTHESIS PROTEIN PA4999-RELATED"/>
    <property type="match status" value="1"/>
</dbReference>
<dbReference type="RefSeq" id="WP_220649044.1">
    <property type="nucleotide sequence ID" value="NZ_CP080647.1"/>
</dbReference>
<gene>
    <name evidence="7" type="ORF">K1J60_30705</name>
</gene>
<evidence type="ECO:0000256" key="1">
    <source>
        <dbReference type="ARBA" id="ARBA00004141"/>
    </source>
</evidence>
<sequence>MAVILLLAGGRWVSHIAIGPVYIADVLLAAAVLHTVCSRLLVKHHSGSNQGPGVLVGLVVLATLVRVISSEGEALLIARDAAPFVYVAVAYLSARGYLLASEPDRRRTARLVHGALVIHLCWVACVVLVPDLSSALSESWSGPTPEVRSDLDTALLGILAGVSILRFRRKEGTWMSASLAGASVALALTMHSRAGLLACGICVVAAMAGGANRNARASVRTVALGVSAVILLMVLLPSSPAAQRLIATVDRTAASQTLAVSAEGTSNARKVAWERVIRFTLADPARVMIGVGFGPDFLKDADADVALGSQTYQGVRSPHNYLLTVFARLGLLGLTVIVALLATVLAAAIRELWARHQPDELTFMCVLVVMSLFVIAMLGVVLESPFGAVPFFWAGGVLLARSHRRRRSLARTAHVAPSVPYRGRRLIEAPPEGAGSLAVVAESAPPLPMEPTARAVHQR</sequence>
<feature type="transmembrane region" description="Helical" evidence="5">
    <location>
        <begin position="325"/>
        <end position="349"/>
    </location>
</feature>
<reference evidence="7 8" key="1">
    <citation type="submission" date="2021-08" db="EMBL/GenBank/DDBJ databases">
        <authorList>
            <person name="Ping M."/>
        </authorList>
    </citation>
    <scope>NUCLEOTIDE SEQUENCE [LARGE SCALE GENOMIC DNA]</scope>
    <source>
        <strain evidence="7 8">MG28</strain>
    </source>
</reference>
<accession>A0ABX8XWN4</accession>
<feature type="transmembrane region" description="Helical" evidence="5">
    <location>
        <begin position="53"/>
        <end position="69"/>
    </location>
</feature>
<feature type="domain" description="O-antigen ligase-related" evidence="6">
    <location>
        <begin position="182"/>
        <end position="337"/>
    </location>
</feature>
<evidence type="ECO:0000313" key="8">
    <source>
        <dbReference type="Proteomes" id="UP000827138"/>
    </source>
</evidence>
<feature type="transmembrane region" description="Helical" evidence="5">
    <location>
        <begin position="81"/>
        <end position="99"/>
    </location>
</feature>
<evidence type="ECO:0000256" key="3">
    <source>
        <dbReference type="ARBA" id="ARBA00022989"/>
    </source>
</evidence>
<evidence type="ECO:0000259" key="6">
    <source>
        <dbReference type="Pfam" id="PF04932"/>
    </source>
</evidence>
<keyword evidence="7" id="KW-0436">Ligase</keyword>
<dbReference type="Pfam" id="PF04932">
    <property type="entry name" value="Wzy_C"/>
    <property type="match status" value="1"/>
</dbReference>
<feature type="transmembrane region" description="Helical" evidence="5">
    <location>
        <begin position="361"/>
        <end position="380"/>
    </location>
</feature>
<protein>
    <submittedName>
        <fullName evidence="7">O-antigen ligase family protein</fullName>
    </submittedName>
</protein>
<dbReference type="InterPro" id="IPR051533">
    <property type="entry name" value="WaaL-like"/>
</dbReference>
<dbReference type="GO" id="GO:0016874">
    <property type="term" value="F:ligase activity"/>
    <property type="evidence" value="ECO:0007669"/>
    <property type="project" value="UniProtKB-KW"/>
</dbReference>
<name>A0ABX8XWN4_9ACTN</name>
<evidence type="ECO:0000313" key="7">
    <source>
        <dbReference type="EMBL" id="QYX80318.1"/>
    </source>
</evidence>
<feature type="transmembrane region" description="Helical" evidence="5">
    <location>
        <begin position="12"/>
        <end position="33"/>
    </location>
</feature>
<dbReference type="PANTHER" id="PTHR37422">
    <property type="entry name" value="TEICHURONIC ACID BIOSYNTHESIS PROTEIN TUAE"/>
    <property type="match status" value="1"/>
</dbReference>
<proteinExistence type="predicted"/>
<keyword evidence="3 5" id="KW-1133">Transmembrane helix</keyword>
<evidence type="ECO:0000256" key="2">
    <source>
        <dbReference type="ARBA" id="ARBA00022692"/>
    </source>
</evidence>
<comment type="subcellular location">
    <subcellularLocation>
        <location evidence="1">Membrane</location>
        <topology evidence="1">Multi-pass membrane protein</topology>
    </subcellularLocation>
</comment>
<dbReference type="InterPro" id="IPR007016">
    <property type="entry name" value="O-antigen_ligase-rel_domated"/>
</dbReference>
<organism evidence="7 8">
    <name type="scientific">Streptomyces akebiae</name>
    <dbReference type="NCBI Taxonomy" id="2865673"/>
    <lineage>
        <taxon>Bacteria</taxon>
        <taxon>Bacillati</taxon>
        <taxon>Actinomycetota</taxon>
        <taxon>Actinomycetes</taxon>
        <taxon>Kitasatosporales</taxon>
        <taxon>Streptomycetaceae</taxon>
        <taxon>Streptomyces</taxon>
    </lineage>
</organism>
<feature type="transmembrane region" description="Helical" evidence="5">
    <location>
        <begin position="194"/>
        <end position="211"/>
    </location>
</feature>
<keyword evidence="8" id="KW-1185">Reference proteome</keyword>
<evidence type="ECO:0000256" key="5">
    <source>
        <dbReference type="SAM" id="Phobius"/>
    </source>
</evidence>